<sequence>MAELQMKQPRVQAPMKHGEVRCSVAPRGVSDSRFVRLLGFGFVQWVSMVAGWVFVRVLGWLAVV</sequence>
<feature type="transmembrane region" description="Helical" evidence="1">
    <location>
        <begin position="37"/>
        <end position="63"/>
    </location>
</feature>
<evidence type="ECO:0000256" key="1">
    <source>
        <dbReference type="SAM" id="Phobius"/>
    </source>
</evidence>
<keyword evidence="1" id="KW-1133">Transmembrane helix</keyword>
<name>A0A2N9IN36_FAGSY</name>
<organism evidence="2">
    <name type="scientific">Fagus sylvatica</name>
    <name type="common">Beechnut</name>
    <dbReference type="NCBI Taxonomy" id="28930"/>
    <lineage>
        <taxon>Eukaryota</taxon>
        <taxon>Viridiplantae</taxon>
        <taxon>Streptophyta</taxon>
        <taxon>Embryophyta</taxon>
        <taxon>Tracheophyta</taxon>
        <taxon>Spermatophyta</taxon>
        <taxon>Magnoliopsida</taxon>
        <taxon>eudicotyledons</taxon>
        <taxon>Gunneridae</taxon>
        <taxon>Pentapetalae</taxon>
        <taxon>rosids</taxon>
        <taxon>fabids</taxon>
        <taxon>Fagales</taxon>
        <taxon>Fagaceae</taxon>
        <taxon>Fagus</taxon>
    </lineage>
</organism>
<accession>A0A2N9IN36</accession>
<gene>
    <name evidence="2" type="ORF">FSB_LOCUS53677</name>
</gene>
<evidence type="ECO:0000313" key="2">
    <source>
        <dbReference type="EMBL" id="SPD25795.1"/>
    </source>
</evidence>
<protein>
    <submittedName>
        <fullName evidence="2">Uncharacterized protein</fullName>
    </submittedName>
</protein>
<keyword evidence="1" id="KW-0812">Transmembrane</keyword>
<reference evidence="2" key="1">
    <citation type="submission" date="2018-02" db="EMBL/GenBank/DDBJ databases">
        <authorList>
            <person name="Cohen D.B."/>
            <person name="Kent A.D."/>
        </authorList>
    </citation>
    <scope>NUCLEOTIDE SEQUENCE</scope>
</reference>
<dbReference type="EMBL" id="OIVN01006132">
    <property type="protein sequence ID" value="SPD25795.1"/>
    <property type="molecule type" value="Genomic_DNA"/>
</dbReference>
<proteinExistence type="predicted"/>
<keyword evidence="1" id="KW-0472">Membrane</keyword>
<dbReference type="AlphaFoldDB" id="A0A2N9IN36"/>